<dbReference type="Proteomes" id="UP000573327">
    <property type="component" value="Unassembled WGS sequence"/>
</dbReference>
<dbReference type="InterPro" id="IPR036691">
    <property type="entry name" value="Endo/exonu/phosph_ase_sf"/>
</dbReference>
<keyword evidence="1" id="KW-0472">Membrane</keyword>
<sequence length="305" mass="32413">MWRRGQLVAGAAVLVTVLLVRPALIPNRVGRLGSLLETFLPWLGLALPVLLLLALLRRSAAAGVTVTVAALVWTALFLPSGADGGGGLTVVQHNVDDANPDPAATARTLADSGADLIGLEELLPERLADYQAVLGADRPYRAVEGSVGLWSRYPLTDVRPVDLKPRGLAADWRRALRATLHTGEGETAVYVVHLPSVRLGPSGYGTDRRDESARLLATALAAEPLPRVILLGDLNGTLDDRGLAPLTGLLGEGGRREFSWPRTFPLARIDHVLTRDATVTAGWTLPPTPSDHLPVAARIDLARLG</sequence>
<evidence type="ECO:0000313" key="4">
    <source>
        <dbReference type="Proteomes" id="UP000573327"/>
    </source>
</evidence>
<dbReference type="InterPro" id="IPR005135">
    <property type="entry name" value="Endo/exonuclease/phosphatase"/>
</dbReference>
<evidence type="ECO:0000313" key="3">
    <source>
        <dbReference type="EMBL" id="MBB4945395.1"/>
    </source>
</evidence>
<feature type="transmembrane region" description="Helical" evidence="1">
    <location>
        <begin position="63"/>
        <end position="82"/>
    </location>
</feature>
<proteinExistence type="predicted"/>
<feature type="domain" description="Endonuclease/exonuclease/phosphatase" evidence="2">
    <location>
        <begin position="92"/>
        <end position="292"/>
    </location>
</feature>
<organism evidence="3 4">
    <name type="scientific">Kitasatospora gansuensis</name>
    <dbReference type="NCBI Taxonomy" id="258050"/>
    <lineage>
        <taxon>Bacteria</taxon>
        <taxon>Bacillati</taxon>
        <taxon>Actinomycetota</taxon>
        <taxon>Actinomycetes</taxon>
        <taxon>Kitasatosporales</taxon>
        <taxon>Streptomycetaceae</taxon>
        <taxon>Kitasatospora</taxon>
    </lineage>
</organism>
<dbReference type="EMBL" id="JACHJR010000001">
    <property type="protein sequence ID" value="MBB4945395.1"/>
    <property type="molecule type" value="Genomic_DNA"/>
</dbReference>
<dbReference type="AlphaFoldDB" id="A0A7W7S7P2"/>
<dbReference type="Pfam" id="PF03372">
    <property type="entry name" value="Exo_endo_phos"/>
    <property type="match status" value="1"/>
</dbReference>
<reference evidence="3 4" key="1">
    <citation type="submission" date="2020-08" db="EMBL/GenBank/DDBJ databases">
        <title>Sequencing the genomes of 1000 actinobacteria strains.</title>
        <authorList>
            <person name="Klenk H.-P."/>
        </authorList>
    </citation>
    <scope>NUCLEOTIDE SEQUENCE [LARGE SCALE GENOMIC DNA]</scope>
    <source>
        <strain evidence="3 4">DSM 44786</strain>
    </source>
</reference>
<gene>
    <name evidence="3" type="ORF">F4556_000930</name>
</gene>
<keyword evidence="4" id="KW-1185">Reference proteome</keyword>
<name>A0A7W7S7P2_9ACTN</name>
<evidence type="ECO:0000259" key="2">
    <source>
        <dbReference type="Pfam" id="PF03372"/>
    </source>
</evidence>
<feature type="transmembrane region" description="Helical" evidence="1">
    <location>
        <begin position="38"/>
        <end position="56"/>
    </location>
</feature>
<protein>
    <submittedName>
        <fullName evidence="3">Vancomycin resistance protein VanJ</fullName>
    </submittedName>
</protein>
<dbReference type="SUPFAM" id="SSF56219">
    <property type="entry name" value="DNase I-like"/>
    <property type="match status" value="1"/>
</dbReference>
<accession>A0A7W7S7P2</accession>
<dbReference type="RefSeq" id="WP_221503531.1">
    <property type="nucleotide sequence ID" value="NZ_JACHJR010000001.1"/>
</dbReference>
<evidence type="ECO:0000256" key="1">
    <source>
        <dbReference type="SAM" id="Phobius"/>
    </source>
</evidence>
<dbReference type="Gene3D" id="3.60.10.10">
    <property type="entry name" value="Endonuclease/exonuclease/phosphatase"/>
    <property type="match status" value="1"/>
</dbReference>
<keyword evidence="1" id="KW-1133">Transmembrane helix</keyword>
<keyword evidence="1" id="KW-0812">Transmembrane</keyword>
<comment type="caution">
    <text evidence="3">The sequence shown here is derived from an EMBL/GenBank/DDBJ whole genome shotgun (WGS) entry which is preliminary data.</text>
</comment>
<dbReference type="GO" id="GO:0003824">
    <property type="term" value="F:catalytic activity"/>
    <property type="evidence" value="ECO:0007669"/>
    <property type="project" value="InterPro"/>
</dbReference>